<evidence type="ECO:0000313" key="1">
    <source>
        <dbReference type="EMBL" id="AFP41798.1"/>
    </source>
</evidence>
<reference evidence="1 2" key="1">
    <citation type="journal article" date="2007" name="Genome Biol.">
        <title>Interrupted coding sequences in Mycobacterium smegmatis: authentic mutations or sequencing errors?</title>
        <authorList>
            <person name="Deshayes C."/>
            <person name="Perrodou E."/>
            <person name="Gallien S."/>
            <person name="Euphrasie D."/>
            <person name="Schaeffer C."/>
            <person name="Van-Dorsselaer A."/>
            <person name="Poch O."/>
            <person name="Lecompte O."/>
            <person name="Reyrat J.M."/>
        </authorList>
    </citation>
    <scope>NUCLEOTIDE SEQUENCE [LARGE SCALE GENOMIC DNA]</scope>
    <source>
        <strain evidence="2">ATCC 700084 / mc(2)155</strain>
    </source>
</reference>
<protein>
    <recommendedName>
        <fullName evidence="3">Cullin, a subunit of E3 ubiquitin ligase</fullName>
    </recommendedName>
</protein>
<dbReference type="KEGG" id="msg:MSMEI_5357"/>
<proteinExistence type="predicted"/>
<reference evidence="1 2" key="2">
    <citation type="journal article" date="2009" name="Genome Res.">
        <title>Ortho-proteogenomics: multiple proteomes investigation through orthology and a new MS-based protocol.</title>
        <authorList>
            <person name="Gallien S."/>
            <person name="Perrodou E."/>
            <person name="Carapito C."/>
            <person name="Deshayes C."/>
            <person name="Reyrat J.M."/>
            <person name="Van Dorsselaer A."/>
            <person name="Poch O."/>
            <person name="Schaeffer C."/>
            <person name="Lecompte O."/>
        </authorList>
    </citation>
    <scope>NUCLEOTIDE SEQUENCE [LARGE SCALE GENOMIC DNA]</scope>
    <source>
        <strain evidence="2">ATCC 700084 / mc(2)155</strain>
    </source>
</reference>
<dbReference type="InterPro" id="IPR011335">
    <property type="entry name" value="Restrct_endonuc-II-like"/>
</dbReference>
<dbReference type="SUPFAM" id="SSF52980">
    <property type="entry name" value="Restriction endonuclease-like"/>
    <property type="match status" value="1"/>
</dbReference>
<organism evidence="1 2">
    <name type="scientific">Mycolicibacterium smegmatis (strain ATCC 700084 / mc(2)155)</name>
    <name type="common">Mycobacterium smegmatis</name>
    <dbReference type="NCBI Taxonomy" id="246196"/>
    <lineage>
        <taxon>Bacteria</taxon>
        <taxon>Bacillati</taxon>
        <taxon>Actinomycetota</taxon>
        <taxon>Actinomycetes</taxon>
        <taxon>Mycobacteriales</taxon>
        <taxon>Mycobacteriaceae</taxon>
        <taxon>Mycolicibacterium</taxon>
    </lineage>
</organism>
<dbReference type="EMBL" id="CP001663">
    <property type="protein sequence ID" value="AFP41798.1"/>
    <property type="molecule type" value="Genomic_DNA"/>
</dbReference>
<dbReference type="AlphaFoldDB" id="I7FSH4"/>
<name>I7FSH4_MYCS2</name>
<dbReference type="Proteomes" id="UP000006158">
    <property type="component" value="Chromosome"/>
</dbReference>
<dbReference type="PATRIC" id="fig|246196.56.peg.5481"/>
<dbReference type="Gene3D" id="3.40.960.10">
    <property type="entry name" value="VSR Endonuclease"/>
    <property type="match status" value="1"/>
</dbReference>
<evidence type="ECO:0000313" key="2">
    <source>
        <dbReference type="Proteomes" id="UP000006158"/>
    </source>
</evidence>
<sequence length="150" mass="17304">MDALMNARPFSTEDVALLAKRYRGARGLQRLRTALPLVDGGAESPRETWLRLLFVDAGLPYPTTQYVVLDESGRYVRRLDMVWEEFRVGAEYDGEQHLTSRGQYVLDVQVSRVLQRLGWHVIHVIKEDWPTEVVAEARTALLARGWRPRK</sequence>
<gene>
    <name evidence="1" type="ordered locus">MSMEI_5357</name>
</gene>
<evidence type="ECO:0008006" key="3">
    <source>
        <dbReference type="Google" id="ProtNLM"/>
    </source>
</evidence>
<accession>I7FSH4</accession>